<name>A0A179EPG2_ENTTH</name>
<dbReference type="EMBL" id="LWMN01000015">
    <property type="protein sequence ID" value="OAQ55126.1"/>
    <property type="molecule type" value="Genomic_DNA"/>
</dbReference>
<proteinExistence type="predicted"/>
<dbReference type="Proteomes" id="UP000078516">
    <property type="component" value="Unassembled WGS sequence"/>
</dbReference>
<gene>
    <name evidence="1" type="ORF">A6E74_09685</name>
</gene>
<dbReference type="InterPro" id="IPR036086">
    <property type="entry name" value="ParB/Sulfiredoxin_sf"/>
</dbReference>
<sequence>MNKVYGEIYLASEYDQFKLIKGNRKISCNAKLEKSIKEKGILRPIAVTSNMEIIDGQHRYMIAQKYNIPLPYYMSSSKNIDDIIDLNNASHKWTIEDYVHKYKEDGLVDYIRLEQLIKQYNYVSLGDLCSAAEGYLNNSHKSLNNIKEGKFKFYNYIELTNCLGEFEEFIYQTQVRSTAGVFNAFFNMYIIKKFALENFVKRINMKDVKRKIIGIRDSRKILKEFVEAYNYNLTEGSKNYIEYKLNKDRSVTILSERNFQSIQLDSQS</sequence>
<reference evidence="1 2" key="1">
    <citation type="submission" date="2016-04" db="EMBL/GenBank/DDBJ databases">
        <title>Draft genome of an Enterococcus thailandicus strain isolated from bovine feces.</title>
        <authorList>
            <person name="Beukers A.G."/>
            <person name="Zaheer R."/>
            <person name="Goji N."/>
            <person name="Cook S.R."/>
            <person name="Amoako K."/>
            <person name="Chaves A.V."/>
            <person name="Ward M.P."/>
            <person name="Mcallister T.A."/>
        </authorList>
    </citation>
    <scope>NUCLEOTIDE SEQUENCE [LARGE SCALE GENOMIC DNA]</scope>
    <source>
        <strain evidence="1 2">F0711D 46</strain>
    </source>
</reference>
<keyword evidence="2" id="KW-1185">Reference proteome</keyword>
<evidence type="ECO:0000313" key="1">
    <source>
        <dbReference type="EMBL" id="OAQ55126.1"/>
    </source>
</evidence>
<organism evidence="1 2">
    <name type="scientific">Enterococcus thailandicus</name>
    <dbReference type="NCBI Taxonomy" id="417368"/>
    <lineage>
        <taxon>Bacteria</taxon>
        <taxon>Bacillati</taxon>
        <taxon>Bacillota</taxon>
        <taxon>Bacilli</taxon>
        <taxon>Lactobacillales</taxon>
        <taxon>Enterococcaceae</taxon>
        <taxon>Enterococcus</taxon>
    </lineage>
</organism>
<dbReference type="SUPFAM" id="SSF110849">
    <property type="entry name" value="ParB/Sulfiredoxin"/>
    <property type="match status" value="1"/>
</dbReference>
<dbReference type="Gene3D" id="3.90.1530.10">
    <property type="entry name" value="Conserved hypothetical protein from pyrococcus furiosus pfu- 392566-001, ParB domain"/>
    <property type="match status" value="1"/>
</dbReference>
<protein>
    <submittedName>
        <fullName evidence="1">Uncharacterized protein</fullName>
    </submittedName>
</protein>
<dbReference type="RefSeq" id="WP_067484559.1">
    <property type="nucleotide sequence ID" value="NZ_JARQAN010000007.1"/>
</dbReference>
<evidence type="ECO:0000313" key="2">
    <source>
        <dbReference type="Proteomes" id="UP000078516"/>
    </source>
</evidence>
<accession>A0A179EPG2</accession>
<dbReference type="AlphaFoldDB" id="A0A179EPG2"/>
<comment type="caution">
    <text evidence="1">The sequence shown here is derived from an EMBL/GenBank/DDBJ whole genome shotgun (WGS) entry which is preliminary data.</text>
</comment>